<dbReference type="Pfam" id="PF01161">
    <property type="entry name" value="PBP"/>
    <property type="match status" value="1"/>
</dbReference>
<dbReference type="NCBIfam" id="TIGR00481">
    <property type="entry name" value="YbhB/YbcL family Raf kinase inhibitor-like protein"/>
    <property type="match status" value="1"/>
</dbReference>
<name>A0A1I4RT63_9BURK</name>
<dbReference type="PANTHER" id="PTHR30289">
    <property type="entry name" value="UNCHARACTERIZED PROTEIN YBCL-RELATED"/>
    <property type="match status" value="1"/>
</dbReference>
<dbReference type="PANTHER" id="PTHR30289:SF1">
    <property type="entry name" value="PEBP (PHOSPHATIDYLETHANOLAMINE-BINDING PROTEIN) FAMILY PROTEIN"/>
    <property type="match status" value="1"/>
</dbReference>
<dbReference type="InterPro" id="IPR036610">
    <property type="entry name" value="PEBP-like_sf"/>
</dbReference>
<protein>
    <recommendedName>
        <fullName evidence="3">Phospholipid-binding protein, PBP family</fullName>
    </recommendedName>
</protein>
<dbReference type="InterPro" id="IPR005247">
    <property type="entry name" value="YbhB_YbcL/LppC-like"/>
</dbReference>
<evidence type="ECO:0008006" key="3">
    <source>
        <dbReference type="Google" id="ProtNLM"/>
    </source>
</evidence>
<organism evidence="1 2">
    <name type="scientific">Rugamonas rubra</name>
    <dbReference type="NCBI Taxonomy" id="758825"/>
    <lineage>
        <taxon>Bacteria</taxon>
        <taxon>Pseudomonadati</taxon>
        <taxon>Pseudomonadota</taxon>
        <taxon>Betaproteobacteria</taxon>
        <taxon>Burkholderiales</taxon>
        <taxon>Oxalobacteraceae</taxon>
        <taxon>Telluria group</taxon>
        <taxon>Rugamonas</taxon>
    </lineage>
</organism>
<reference evidence="1 2" key="1">
    <citation type="submission" date="2016-10" db="EMBL/GenBank/DDBJ databases">
        <authorList>
            <person name="de Groot N.N."/>
        </authorList>
    </citation>
    <scope>NUCLEOTIDE SEQUENCE [LARGE SCALE GENOMIC DNA]</scope>
    <source>
        <strain evidence="1 2">ATCC 43154</strain>
    </source>
</reference>
<dbReference type="SUPFAM" id="SSF49777">
    <property type="entry name" value="PEBP-like"/>
    <property type="match status" value="1"/>
</dbReference>
<dbReference type="AlphaFoldDB" id="A0A1I4RT63"/>
<dbReference type="CDD" id="cd00865">
    <property type="entry name" value="PEBP_bact_arch"/>
    <property type="match status" value="1"/>
</dbReference>
<evidence type="ECO:0000313" key="1">
    <source>
        <dbReference type="EMBL" id="SFM55472.1"/>
    </source>
</evidence>
<dbReference type="OrthoDB" id="9797506at2"/>
<dbReference type="RefSeq" id="WP_093389928.1">
    <property type="nucleotide sequence ID" value="NZ_FOTW01000023.1"/>
</dbReference>
<dbReference type="STRING" id="758825.SAMN02982985_04473"/>
<dbReference type="InterPro" id="IPR008914">
    <property type="entry name" value="PEBP"/>
</dbReference>
<dbReference type="EMBL" id="FOTW01000023">
    <property type="protein sequence ID" value="SFM55472.1"/>
    <property type="molecule type" value="Genomic_DNA"/>
</dbReference>
<sequence length="220" mass="23928">MRLWSDSFRDGGFIPPAYAFAEMDPASRVRLAGNRNPHLAWDEVPNGTESLILFCIDGDAPQDGRDVNQAGRELAIALPRGDFFHWTLADLPPALRAIGEGSLSDGVTPHGKPGPAALLGVGNGGARPLRQGVNDYSAWFSADPAMAGDYYGYDGPCPPWNDLRIHHYIFRLYALDEARLELPERFTGAEAYAALRGHILDEAQLIGRYTLNPALAAAKN</sequence>
<proteinExistence type="predicted"/>
<evidence type="ECO:0000313" key="2">
    <source>
        <dbReference type="Proteomes" id="UP000199470"/>
    </source>
</evidence>
<dbReference type="Gene3D" id="3.90.280.10">
    <property type="entry name" value="PEBP-like"/>
    <property type="match status" value="1"/>
</dbReference>
<accession>A0A1I4RT63</accession>
<keyword evidence="2" id="KW-1185">Reference proteome</keyword>
<dbReference type="Proteomes" id="UP000199470">
    <property type="component" value="Unassembled WGS sequence"/>
</dbReference>
<gene>
    <name evidence="1" type="ORF">SAMN02982985_04473</name>
</gene>